<evidence type="ECO:0000259" key="3">
    <source>
        <dbReference type="PROSITE" id="PS50893"/>
    </source>
</evidence>
<dbReference type="Proteomes" id="UP000321734">
    <property type="component" value="Unassembled WGS sequence"/>
</dbReference>
<dbReference type="AlphaFoldDB" id="A0A5C7AQT5"/>
<comment type="caution">
    <text evidence="4">The sequence shown here is derived from an EMBL/GenBank/DDBJ whole genome shotgun (WGS) entry which is preliminary data.</text>
</comment>
<keyword evidence="2 4" id="KW-0067">ATP-binding</keyword>
<reference evidence="4 5" key="1">
    <citation type="submission" date="2019-08" db="EMBL/GenBank/DDBJ databases">
        <title>Genome sequence of Gelidibacter salicanalis IC162T.</title>
        <authorList>
            <person name="Bowman J.P."/>
        </authorList>
    </citation>
    <scope>NUCLEOTIDE SEQUENCE [LARGE SCALE GENOMIC DNA]</scope>
    <source>
        <strain evidence="4 5">IC162</strain>
    </source>
</reference>
<keyword evidence="1" id="KW-0547">Nucleotide-binding</keyword>
<feature type="domain" description="ABC transporter" evidence="3">
    <location>
        <begin position="3"/>
        <end position="206"/>
    </location>
</feature>
<evidence type="ECO:0000256" key="1">
    <source>
        <dbReference type="ARBA" id="ARBA00022741"/>
    </source>
</evidence>
<sequence>MEITFSNVDFAYDKAAKPLLKKFSLKVKDGDLIGIKGPSGAGKTTLFRLLLGFEIPDSGTILFNDKPLEPFQLQLLRKETTWVPQDLDLGEGKLSEVFYFPFTFAANRSKSPDEMKVLSTFEALGLPKSVWQEEFTNLSTGQRQRVGLAIAYLMDKNIMLLDEPTSALDEASKEKIRNLLFDGKRIILSTSHDPWWLDRCSKIIELK</sequence>
<dbReference type="PROSITE" id="PS50893">
    <property type="entry name" value="ABC_TRANSPORTER_2"/>
    <property type="match status" value="1"/>
</dbReference>
<dbReference type="SMART" id="SM00382">
    <property type="entry name" value="AAA"/>
    <property type="match status" value="1"/>
</dbReference>
<dbReference type="EMBL" id="VORX01000001">
    <property type="protein sequence ID" value="TXE10777.1"/>
    <property type="molecule type" value="Genomic_DNA"/>
</dbReference>
<organism evidence="4 5">
    <name type="scientific">Gelidibacter salicanalis</name>
    <dbReference type="NCBI Taxonomy" id="291193"/>
    <lineage>
        <taxon>Bacteria</taxon>
        <taxon>Pseudomonadati</taxon>
        <taxon>Bacteroidota</taxon>
        <taxon>Flavobacteriia</taxon>
        <taxon>Flavobacteriales</taxon>
        <taxon>Flavobacteriaceae</taxon>
        <taxon>Gelidibacter</taxon>
    </lineage>
</organism>
<evidence type="ECO:0000313" key="4">
    <source>
        <dbReference type="EMBL" id="TXE10777.1"/>
    </source>
</evidence>
<gene>
    <name evidence="4" type="ORF">ES711_02395</name>
</gene>
<dbReference type="RefSeq" id="WP_146889405.1">
    <property type="nucleotide sequence ID" value="NZ_VORX01000001.1"/>
</dbReference>
<dbReference type="GO" id="GO:0005524">
    <property type="term" value="F:ATP binding"/>
    <property type="evidence" value="ECO:0007669"/>
    <property type="project" value="UniProtKB-KW"/>
</dbReference>
<dbReference type="SUPFAM" id="SSF52540">
    <property type="entry name" value="P-loop containing nucleoside triphosphate hydrolases"/>
    <property type="match status" value="1"/>
</dbReference>
<dbReference type="PANTHER" id="PTHR43119">
    <property type="entry name" value="ABC TRANSPORT PROTEIN ATP-BINDING COMPONENT-RELATED"/>
    <property type="match status" value="1"/>
</dbReference>
<dbReference type="InterPro" id="IPR003439">
    <property type="entry name" value="ABC_transporter-like_ATP-bd"/>
</dbReference>
<proteinExistence type="predicted"/>
<dbReference type="InterPro" id="IPR003593">
    <property type="entry name" value="AAA+_ATPase"/>
</dbReference>
<dbReference type="Pfam" id="PF00005">
    <property type="entry name" value="ABC_tran"/>
    <property type="match status" value="1"/>
</dbReference>
<dbReference type="GO" id="GO:0016887">
    <property type="term" value="F:ATP hydrolysis activity"/>
    <property type="evidence" value="ECO:0007669"/>
    <property type="project" value="InterPro"/>
</dbReference>
<dbReference type="CDD" id="cd03228">
    <property type="entry name" value="ABCC_MRP_Like"/>
    <property type="match status" value="1"/>
</dbReference>
<dbReference type="Gene3D" id="3.40.50.300">
    <property type="entry name" value="P-loop containing nucleotide triphosphate hydrolases"/>
    <property type="match status" value="1"/>
</dbReference>
<keyword evidence="5" id="KW-1185">Reference proteome</keyword>
<evidence type="ECO:0000313" key="5">
    <source>
        <dbReference type="Proteomes" id="UP000321734"/>
    </source>
</evidence>
<protein>
    <submittedName>
        <fullName evidence="4">ATP-binding cassette domain-containing protein</fullName>
    </submittedName>
</protein>
<accession>A0A5C7AQT5</accession>
<dbReference type="PANTHER" id="PTHR43119:SF1">
    <property type="entry name" value="ABC TRANSPORTER DOMAIN-CONTAINING PROTEIN"/>
    <property type="match status" value="1"/>
</dbReference>
<evidence type="ECO:0000256" key="2">
    <source>
        <dbReference type="ARBA" id="ARBA00022840"/>
    </source>
</evidence>
<dbReference type="OrthoDB" id="1522160at2"/>
<dbReference type="InterPro" id="IPR027417">
    <property type="entry name" value="P-loop_NTPase"/>
</dbReference>
<name>A0A5C7AQT5_9FLAO</name>